<dbReference type="AlphaFoldDB" id="A0AB34T8Z6"/>
<name>A0AB34T8Z6_9BIFI</name>
<evidence type="ECO:0000313" key="2">
    <source>
        <dbReference type="EMBL" id="KOA49558.1"/>
    </source>
</evidence>
<evidence type="ECO:0000256" key="1">
    <source>
        <dbReference type="SAM" id="MobiDB-lite"/>
    </source>
</evidence>
<accession>A0AB34T8Z6</accession>
<feature type="region of interest" description="Disordered" evidence="1">
    <location>
        <begin position="1"/>
        <end position="20"/>
    </location>
</feature>
<proteinExistence type="predicted"/>
<dbReference type="EMBL" id="AWFK01000008">
    <property type="protein sequence ID" value="KOA49558.1"/>
    <property type="molecule type" value="Genomic_DNA"/>
</dbReference>
<reference evidence="2 3" key="1">
    <citation type="journal article" date="2015" name="Int J Genomics">
        <title>Comparative Genomics Revealed Genetic Diversity and Species/Strain-Level Differences in Carbohydrate Metabolism of Three Probiotic Bifidobacterial Species.</title>
        <authorList>
            <person name="Odamaki T."/>
            <person name="Horigome A."/>
            <person name="Sugahara H."/>
            <person name="Hashikura N."/>
            <person name="Minami J."/>
            <person name="Xiao J.Z."/>
            <person name="Abe F."/>
        </authorList>
    </citation>
    <scope>NUCLEOTIDE SEQUENCE [LARGE SCALE GENOMIC DNA]</scope>
    <source>
        <strain evidence="2 3">MCC 0483</strain>
    </source>
</reference>
<organism evidence="2 3">
    <name type="scientific">Bifidobacterium animalis subsp. animalis MCC 0483</name>
    <dbReference type="NCBI Taxonomy" id="1365955"/>
    <lineage>
        <taxon>Bacteria</taxon>
        <taxon>Bacillati</taxon>
        <taxon>Actinomycetota</taxon>
        <taxon>Actinomycetes</taxon>
        <taxon>Bifidobacteriales</taxon>
        <taxon>Bifidobacteriaceae</taxon>
        <taxon>Bifidobacterium</taxon>
    </lineage>
</organism>
<evidence type="ECO:0000313" key="3">
    <source>
        <dbReference type="Proteomes" id="UP000037239"/>
    </source>
</evidence>
<comment type="caution">
    <text evidence="2">The sequence shown here is derived from an EMBL/GenBank/DDBJ whole genome shotgun (WGS) entry which is preliminary data.</text>
</comment>
<gene>
    <name evidence="2" type="ORF">BAAM0483_05280</name>
</gene>
<sequence>MKREPAEPQGFIKPTGVGIPRLQAGEEVNILREQREQEEQSDSLPDVLR</sequence>
<protein>
    <submittedName>
        <fullName evidence="2">Uncharacterized protein</fullName>
    </submittedName>
</protein>
<dbReference type="Proteomes" id="UP000037239">
    <property type="component" value="Unassembled WGS sequence"/>
</dbReference>